<proteinExistence type="inferred from homology"/>
<protein>
    <submittedName>
        <fullName evidence="7">Transporter substrate-binding domain-containing protein</fullName>
    </submittedName>
</protein>
<feature type="signal peptide" evidence="5">
    <location>
        <begin position="1"/>
        <end position="25"/>
    </location>
</feature>
<evidence type="ECO:0000256" key="3">
    <source>
        <dbReference type="ARBA" id="ARBA00022729"/>
    </source>
</evidence>
<feature type="chain" id="PRO_5046665757" evidence="5">
    <location>
        <begin position="26"/>
        <end position="258"/>
    </location>
</feature>
<name>A0ABT7XR00_9NEIS</name>
<dbReference type="SMART" id="SM00062">
    <property type="entry name" value="PBPb"/>
    <property type="match status" value="1"/>
</dbReference>
<evidence type="ECO:0000256" key="1">
    <source>
        <dbReference type="ARBA" id="ARBA00004196"/>
    </source>
</evidence>
<dbReference type="Pfam" id="PF00497">
    <property type="entry name" value="SBP_bac_3"/>
    <property type="match status" value="1"/>
</dbReference>
<dbReference type="RefSeq" id="WP_289830891.1">
    <property type="nucleotide sequence ID" value="NZ_JAUEDK010000028.1"/>
</dbReference>
<keyword evidence="8" id="KW-1185">Reference proteome</keyword>
<accession>A0ABT7XR00</accession>
<dbReference type="SUPFAM" id="SSF53850">
    <property type="entry name" value="Periplasmic binding protein-like II"/>
    <property type="match status" value="1"/>
</dbReference>
<comment type="subcellular location">
    <subcellularLocation>
        <location evidence="1">Cell envelope</location>
    </subcellularLocation>
</comment>
<dbReference type="Gene3D" id="3.40.190.10">
    <property type="entry name" value="Periplasmic binding protein-like II"/>
    <property type="match status" value="2"/>
</dbReference>
<dbReference type="EMBL" id="JAUEDK010000028">
    <property type="protein sequence ID" value="MDN0076217.1"/>
    <property type="molecule type" value="Genomic_DNA"/>
</dbReference>
<dbReference type="PANTHER" id="PTHR35936">
    <property type="entry name" value="MEMBRANE-BOUND LYTIC MUREIN TRANSGLYCOSYLASE F"/>
    <property type="match status" value="1"/>
</dbReference>
<sequence>MKTTIKKLVLSCAATATLLAANASATTLKIGVAAEPYPPFSIKQSSGQWSGFEIDLINSICKEIKAQCQITEMSWDGIIPALNSKKIDVIFNSMSITPEREKVIAFSVPYYYTPAEFVGPKGVKLNTTPAGLKGKIIGVQASTTHADFAKKYYEKTSTIKYYNTQDELNADVAAGRVDVMLEDTVAAIDFLKSKDGANLESKGFAPKDPIFGPGIGAGLRKSDVALKKQFDDAIHNIQTSGTFNAIQKKYFKIDISAK</sequence>
<dbReference type="Proteomes" id="UP001168540">
    <property type="component" value="Unassembled WGS sequence"/>
</dbReference>
<evidence type="ECO:0000256" key="2">
    <source>
        <dbReference type="ARBA" id="ARBA00010333"/>
    </source>
</evidence>
<evidence type="ECO:0000313" key="7">
    <source>
        <dbReference type="EMBL" id="MDN0076217.1"/>
    </source>
</evidence>
<dbReference type="InterPro" id="IPR018313">
    <property type="entry name" value="SBP_3_CS"/>
</dbReference>
<keyword evidence="3 5" id="KW-0732">Signal</keyword>
<gene>
    <name evidence="7" type="ORF">QU481_15125</name>
</gene>
<evidence type="ECO:0000313" key="8">
    <source>
        <dbReference type="Proteomes" id="UP001168540"/>
    </source>
</evidence>
<reference evidence="7" key="1">
    <citation type="submission" date="2023-06" db="EMBL/GenBank/DDBJ databases">
        <authorList>
            <person name="Zhang S."/>
        </authorList>
    </citation>
    <scope>NUCLEOTIDE SEQUENCE</scope>
    <source>
        <strain evidence="7">SG2303</strain>
    </source>
</reference>
<dbReference type="InterPro" id="IPR001638">
    <property type="entry name" value="Solute-binding_3/MltF_N"/>
</dbReference>
<dbReference type="PROSITE" id="PS01039">
    <property type="entry name" value="SBP_BACTERIAL_3"/>
    <property type="match status" value="1"/>
</dbReference>
<organism evidence="7 8">
    <name type="scientific">Crenobacter oryzisoli</name>
    <dbReference type="NCBI Taxonomy" id="3056844"/>
    <lineage>
        <taxon>Bacteria</taxon>
        <taxon>Pseudomonadati</taxon>
        <taxon>Pseudomonadota</taxon>
        <taxon>Betaproteobacteria</taxon>
        <taxon>Neisseriales</taxon>
        <taxon>Neisseriaceae</taxon>
        <taxon>Crenobacter</taxon>
    </lineage>
</organism>
<dbReference type="PANTHER" id="PTHR35936:SF17">
    <property type="entry name" value="ARGININE-BINDING EXTRACELLULAR PROTEIN ARTP"/>
    <property type="match status" value="1"/>
</dbReference>
<evidence type="ECO:0000256" key="4">
    <source>
        <dbReference type="RuleBase" id="RU003744"/>
    </source>
</evidence>
<comment type="similarity">
    <text evidence="2 4">Belongs to the bacterial solute-binding protein 3 family.</text>
</comment>
<comment type="caution">
    <text evidence="7">The sequence shown here is derived from an EMBL/GenBank/DDBJ whole genome shotgun (WGS) entry which is preliminary data.</text>
</comment>
<evidence type="ECO:0000256" key="5">
    <source>
        <dbReference type="SAM" id="SignalP"/>
    </source>
</evidence>
<feature type="domain" description="Solute-binding protein family 3/N-terminal" evidence="6">
    <location>
        <begin position="27"/>
        <end position="254"/>
    </location>
</feature>
<evidence type="ECO:0000259" key="6">
    <source>
        <dbReference type="SMART" id="SM00062"/>
    </source>
</evidence>